<protein>
    <recommendedName>
        <fullName evidence="3">Helix-turn-helix DNA binding domain protein</fullName>
    </recommendedName>
</protein>
<dbReference type="EMBL" id="MF668286">
    <property type="protein sequence ID" value="ASZ74924.1"/>
    <property type="molecule type" value="Genomic_DNA"/>
</dbReference>
<dbReference type="Proteomes" id="UP000231419">
    <property type="component" value="Segment"/>
</dbReference>
<gene>
    <name evidence="1" type="ORF">SEA_TRINA_110</name>
</gene>
<evidence type="ECO:0000313" key="2">
    <source>
        <dbReference type="Proteomes" id="UP000231419"/>
    </source>
</evidence>
<dbReference type="OrthoDB" id="41622at10239"/>
<proteinExistence type="predicted"/>
<reference evidence="2" key="1">
    <citation type="submission" date="2017-08" db="EMBL/GenBank/DDBJ databases">
        <authorList>
            <person name="de Groot N.N."/>
        </authorList>
    </citation>
    <scope>NUCLEOTIDE SEQUENCE [LARGE SCALE GENOMIC DNA]</scope>
</reference>
<sequence length="47" mass="5605">MPKVYDSKAWLQLEFVTRRKTVEQIAKEQGVAKNTIRERLKKFGLIR</sequence>
<keyword evidence="2" id="KW-1185">Reference proteome</keyword>
<name>A0A2D1ADM1_9CAUD</name>
<organism evidence="1 2">
    <name type="scientific">Rhodococcus phage Trina</name>
    <dbReference type="NCBI Taxonomy" id="2027905"/>
    <lineage>
        <taxon>Viruses</taxon>
        <taxon>Duplodnaviria</taxon>
        <taxon>Heunggongvirae</taxon>
        <taxon>Uroviricota</taxon>
        <taxon>Caudoviricetes</taxon>
        <taxon>Trinavirus</taxon>
        <taxon>Trinavirus trina</taxon>
    </lineage>
</organism>
<evidence type="ECO:0008006" key="3">
    <source>
        <dbReference type="Google" id="ProtNLM"/>
    </source>
</evidence>
<accession>A0A2D1ADM1</accession>
<evidence type="ECO:0000313" key="1">
    <source>
        <dbReference type="EMBL" id="ASZ74924.1"/>
    </source>
</evidence>